<sequence>MRLKHIDSPELETATRKIGLDLSLLEKAAEGDLQAVKVIGELGRRGRLATELSPQLAQNYSQAITGVVEYNRALATIYSSAGKGVIALEKGILDTSLNADKLRNQRKELHTDNKIALAAEKARHSFAISLSQTRGYVDAQIAQVDRQAQIAEVQSRPQIKQVQADQDLQRKLVSNYLEKGEDFTPIDELTPRKKYRTLTRIKTALGF</sequence>
<organism evidence="1 2">
    <name type="scientific">Cylindrospermopsis curvispora GIHE-G1</name>
    <dbReference type="NCBI Taxonomy" id="2666332"/>
    <lineage>
        <taxon>Bacteria</taxon>
        <taxon>Bacillati</taxon>
        <taxon>Cyanobacteriota</taxon>
        <taxon>Cyanophyceae</taxon>
        <taxon>Nostocales</taxon>
        <taxon>Aphanizomenonaceae</taxon>
        <taxon>Cylindrospermopsis</taxon>
    </lineage>
</organism>
<name>A0A7H0F5M9_9CYAN</name>
<reference evidence="1 2" key="1">
    <citation type="submission" date="2020-08" db="EMBL/GenBank/DDBJ databases">
        <title>Complete genome sequence of Raphidiopsis curvispora isolated from drinking water reservoir in South Korea.</title>
        <authorList>
            <person name="Jeong J."/>
        </authorList>
    </citation>
    <scope>NUCLEOTIDE SEQUENCE [LARGE SCALE GENOMIC DNA]</scope>
    <source>
        <strain evidence="1 2">GIHE-G1</strain>
        <plasmid evidence="1 2">p-r.curvispora1</plasmid>
    </source>
</reference>
<geneLocation type="plasmid" evidence="1 2">
    <name>p-r.curvispora1</name>
</geneLocation>
<gene>
    <name evidence="1" type="ORF">IAR63_17850</name>
</gene>
<evidence type="ECO:0000313" key="2">
    <source>
        <dbReference type="Proteomes" id="UP000516013"/>
    </source>
</evidence>
<dbReference type="KEGG" id="ccur:IAR63_17850"/>
<protein>
    <submittedName>
        <fullName evidence="1">Uncharacterized protein</fullName>
    </submittedName>
</protein>
<dbReference type="EMBL" id="CP060823">
    <property type="protein sequence ID" value="QNP31345.1"/>
    <property type="molecule type" value="Genomic_DNA"/>
</dbReference>
<keyword evidence="2" id="KW-1185">Reference proteome</keyword>
<dbReference type="AlphaFoldDB" id="A0A7H0F5M9"/>
<proteinExistence type="predicted"/>
<evidence type="ECO:0000313" key="1">
    <source>
        <dbReference type="EMBL" id="QNP31345.1"/>
    </source>
</evidence>
<accession>A0A7H0F5M9</accession>
<dbReference type="RefSeq" id="WP_187707525.1">
    <property type="nucleotide sequence ID" value="NZ_CP060823.1"/>
</dbReference>
<keyword evidence="1" id="KW-0614">Plasmid</keyword>
<dbReference type="Proteomes" id="UP000516013">
    <property type="component" value="Plasmid p-r.curvispora1"/>
</dbReference>